<comment type="similarity">
    <text evidence="1">Belongs to the sulfur carrier protein TusA family.</text>
</comment>
<dbReference type="SUPFAM" id="SSF64307">
    <property type="entry name" value="SirA-like"/>
    <property type="match status" value="1"/>
</dbReference>
<dbReference type="InterPro" id="IPR001455">
    <property type="entry name" value="TusA-like"/>
</dbReference>
<dbReference type="AlphaFoldDB" id="C7M020"/>
<dbReference type="Proteomes" id="UP000000771">
    <property type="component" value="Chromosome"/>
</dbReference>
<evidence type="ECO:0000313" key="3">
    <source>
        <dbReference type="EMBL" id="ACU54328.1"/>
    </source>
</evidence>
<accession>C7M020</accession>
<dbReference type="InterPro" id="IPR036868">
    <property type="entry name" value="TusA-like_sf"/>
</dbReference>
<dbReference type="eggNOG" id="COG0425">
    <property type="taxonomic scope" value="Bacteria"/>
</dbReference>
<dbReference type="Pfam" id="PF01206">
    <property type="entry name" value="TusA"/>
    <property type="match status" value="1"/>
</dbReference>
<protein>
    <submittedName>
        <fullName evidence="3">SirA family protein</fullName>
    </submittedName>
</protein>
<name>C7M020_ACIFD</name>
<feature type="domain" description="UPF0033" evidence="2">
    <location>
        <begin position="13"/>
        <end position="81"/>
    </location>
</feature>
<organism evidence="3 4">
    <name type="scientific">Acidimicrobium ferrooxidans (strain DSM 10331 / JCM 15462 / NBRC 103882 / ICP)</name>
    <dbReference type="NCBI Taxonomy" id="525909"/>
    <lineage>
        <taxon>Bacteria</taxon>
        <taxon>Bacillati</taxon>
        <taxon>Actinomycetota</taxon>
        <taxon>Acidimicrobiia</taxon>
        <taxon>Acidimicrobiales</taxon>
        <taxon>Acidimicrobiaceae</taxon>
        <taxon>Acidimicrobium</taxon>
    </lineage>
</organism>
<reference evidence="3 4" key="1">
    <citation type="journal article" date="2009" name="Stand. Genomic Sci.">
        <title>Complete genome sequence of Acidimicrobium ferrooxidans type strain (ICP).</title>
        <authorList>
            <person name="Clum A."/>
            <person name="Nolan M."/>
            <person name="Lang E."/>
            <person name="Glavina Del Rio T."/>
            <person name="Tice H."/>
            <person name="Copeland A."/>
            <person name="Cheng J.F."/>
            <person name="Lucas S."/>
            <person name="Chen F."/>
            <person name="Bruce D."/>
            <person name="Goodwin L."/>
            <person name="Pitluck S."/>
            <person name="Ivanova N."/>
            <person name="Mavrommatis K."/>
            <person name="Mikhailova N."/>
            <person name="Pati A."/>
            <person name="Chen A."/>
            <person name="Palaniappan K."/>
            <person name="Goker M."/>
            <person name="Spring S."/>
            <person name="Land M."/>
            <person name="Hauser L."/>
            <person name="Chang Y.J."/>
            <person name="Jeffries C.C."/>
            <person name="Chain P."/>
            <person name="Bristow J."/>
            <person name="Eisen J.A."/>
            <person name="Markowitz V."/>
            <person name="Hugenholtz P."/>
            <person name="Kyrpides N.C."/>
            <person name="Klenk H.P."/>
            <person name="Lapidus A."/>
        </authorList>
    </citation>
    <scope>NUCLEOTIDE SEQUENCE [LARGE SCALE GENOMIC DNA]</scope>
    <source>
        <strain evidence="4">DSM 10331 / JCM 15462 / NBRC 103882 / ICP</strain>
    </source>
</reference>
<evidence type="ECO:0000256" key="1">
    <source>
        <dbReference type="ARBA" id="ARBA00008984"/>
    </source>
</evidence>
<dbReference type="OrthoDB" id="8636759at2"/>
<dbReference type="RefSeq" id="WP_015798811.1">
    <property type="nucleotide sequence ID" value="NC_013124.1"/>
</dbReference>
<dbReference type="CDD" id="cd00291">
    <property type="entry name" value="SirA_YedF_YeeD"/>
    <property type="match status" value="1"/>
</dbReference>
<evidence type="ECO:0000313" key="4">
    <source>
        <dbReference type="Proteomes" id="UP000000771"/>
    </source>
</evidence>
<dbReference type="EMBL" id="CP001631">
    <property type="protein sequence ID" value="ACU54328.1"/>
    <property type="molecule type" value="Genomic_DNA"/>
</dbReference>
<dbReference type="STRING" id="525909.Afer_1404"/>
<dbReference type="PANTHER" id="PTHR33279">
    <property type="entry name" value="SULFUR CARRIER PROTEIN YEDF-RELATED"/>
    <property type="match status" value="1"/>
</dbReference>
<evidence type="ECO:0000259" key="2">
    <source>
        <dbReference type="Pfam" id="PF01206"/>
    </source>
</evidence>
<proteinExistence type="inferred from homology"/>
<keyword evidence="4" id="KW-1185">Reference proteome</keyword>
<dbReference type="Gene3D" id="3.30.110.40">
    <property type="entry name" value="TusA-like domain"/>
    <property type="match status" value="1"/>
</dbReference>
<dbReference type="HOGENOM" id="CLU_165255_4_0_11"/>
<dbReference type="KEGG" id="afo:Afer_1404"/>
<gene>
    <name evidence="3" type="ordered locus">Afer_1404</name>
</gene>
<dbReference type="PANTHER" id="PTHR33279:SF6">
    <property type="entry name" value="SULFUR CARRIER PROTEIN YEDF-RELATED"/>
    <property type="match status" value="1"/>
</dbReference>
<sequence length="85" mass="9077">MTEQPSEQTTRTIVDSRGSACPGPITDLALAYRKAKVGDEIELLATDPGVKADVTAWAAKTHNEVLAIEEGVDGVITTRIKIVSR</sequence>